<evidence type="ECO:0000313" key="1">
    <source>
        <dbReference type="EMBL" id="MFC6790406.1"/>
    </source>
</evidence>
<sequence>MRLLFLGDVVGRPGRSVVLDRLPNLREQWRLDCVVINGENAAGGFGISEAICDELIGAGADAVTLGNHSFDQREALVFIGRQERLIRPANYPPGTPGRGATIVETQAGARVLVVNVMGRVFLDPMDDPFAAVEREISACPLGAAADAIVVDVHAEATSEKQAIGHYLDGRVSLVVGTHTHTPTADHRILPGGTAYMSDAGMCGDYDSVIGMQKDEPIRRLIQKTPGSRWEVAGGPGTLSGIAIETGADGLAIKVAAIRIGPNLEESRPHFWE</sequence>
<dbReference type="RefSeq" id="WP_378970138.1">
    <property type="nucleotide sequence ID" value="NZ_JBHSWN010000001.1"/>
</dbReference>
<dbReference type="PANTHER" id="PTHR36303:SF1">
    <property type="entry name" value="2',3'-CYCLIC-NUCLEOTIDE 2'-PHOSPHODIESTERASE"/>
    <property type="match status" value="1"/>
</dbReference>
<keyword evidence="2" id="KW-1185">Reference proteome</keyword>
<comment type="caution">
    <text evidence="1">The sequence shown here is derived from an EMBL/GenBank/DDBJ whole genome shotgun (WGS) entry which is preliminary data.</text>
</comment>
<dbReference type="Proteomes" id="UP001596292">
    <property type="component" value="Unassembled WGS sequence"/>
</dbReference>
<gene>
    <name evidence="1" type="ORF">ACFQE0_12785</name>
</gene>
<dbReference type="CDD" id="cd07382">
    <property type="entry name" value="MPP_DR1281"/>
    <property type="match status" value="1"/>
</dbReference>
<dbReference type="PANTHER" id="PTHR36303">
    <property type="entry name" value="2',3'-CYCLIC-NUCLEOTIDE 2'-PHOSPHODIESTERASE"/>
    <property type="match status" value="1"/>
</dbReference>
<dbReference type="PIRSF" id="PIRSF004789">
    <property type="entry name" value="DR1281"/>
    <property type="match status" value="1"/>
</dbReference>
<dbReference type="SUPFAM" id="SSF56300">
    <property type="entry name" value="Metallo-dependent phosphatases"/>
    <property type="match status" value="1"/>
</dbReference>
<reference evidence="2" key="1">
    <citation type="journal article" date="2019" name="Int. J. Syst. Evol. Microbiol.">
        <title>The Global Catalogue of Microorganisms (GCM) 10K type strain sequencing project: providing services to taxonomists for standard genome sequencing and annotation.</title>
        <authorList>
            <consortium name="The Broad Institute Genomics Platform"/>
            <consortium name="The Broad Institute Genome Sequencing Center for Infectious Disease"/>
            <person name="Wu L."/>
            <person name="Ma J."/>
        </authorList>
    </citation>
    <scope>NUCLEOTIDE SEQUENCE [LARGE SCALE GENOMIC DNA]</scope>
    <source>
        <strain evidence="2">CCUG 48316</strain>
    </source>
</reference>
<dbReference type="Gene3D" id="3.60.21.10">
    <property type="match status" value="1"/>
</dbReference>
<dbReference type="InterPro" id="IPR005235">
    <property type="entry name" value="YmdB-like"/>
</dbReference>
<name>A0ABW2BLW4_9HYPH</name>
<organism evidence="1 2">
    <name type="scientific">Methylobacterium komagatae</name>
    <dbReference type="NCBI Taxonomy" id="374425"/>
    <lineage>
        <taxon>Bacteria</taxon>
        <taxon>Pseudomonadati</taxon>
        <taxon>Pseudomonadota</taxon>
        <taxon>Alphaproteobacteria</taxon>
        <taxon>Hyphomicrobiales</taxon>
        <taxon>Methylobacteriaceae</taxon>
        <taxon>Methylobacterium</taxon>
    </lineage>
</organism>
<dbReference type="NCBIfam" id="TIGR00282">
    <property type="entry name" value="TIGR00282 family metallophosphoesterase"/>
    <property type="match status" value="1"/>
</dbReference>
<dbReference type="Pfam" id="PF13277">
    <property type="entry name" value="YmdB"/>
    <property type="match status" value="1"/>
</dbReference>
<dbReference type="InterPro" id="IPR029052">
    <property type="entry name" value="Metallo-depent_PP-like"/>
</dbReference>
<protein>
    <submittedName>
        <fullName evidence="1">TIGR00282 family metallophosphoesterase</fullName>
    </submittedName>
</protein>
<evidence type="ECO:0000313" key="2">
    <source>
        <dbReference type="Proteomes" id="UP001596292"/>
    </source>
</evidence>
<dbReference type="EMBL" id="JBHSWN010000001">
    <property type="protein sequence ID" value="MFC6790406.1"/>
    <property type="molecule type" value="Genomic_DNA"/>
</dbReference>
<accession>A0ABW2BLW4</accession>
<proteinExistence type="predicted"/>